<dbReference type="EMBL" id="CP016895">
    <property type="protein sequence ID" value="AOA59985.1"/>
    <property type="molecule type" value="Genomic_DNA"/>
</dbReference>
<evidence type="ECO:0000259" key="1">
    <source>
        <dbReference type="Pfam" id="PF00419"/>
    </source>
</evidence>
<reference evidence="2 3" key="1">
    <citation type="submission" date="2016-08" db="EMBL/GenBank/DDBJ databases">
        <authorList>
            <person name="Seilhamer J.J."/>
        </authorList>
    </citation>
    <scope>NUCLEOTIDE SEQUENCE [LARGE SCALE GENOMIC DNA]</scope>
    <source>
        <strain evidence="2 3">BRTC-1</strain>
    </source>
</reference>
<gene>
    <name evidence="2" type="ORF">BFG52_11905</name>
</gene>
<dbReference type="Gene3D" id="2.60.40.1090">
    <property type="entry name" value="Fimbrial-type adhesion domain"/>
    <property type="match status" value="1"/>
</dbReference>
<dbReference type="InterPro" id="IPR036937">
    <property type="entry name" value="Adhesion_dom_fimbrial_sf"/>
</dbReference>
<proteinExistence type="predicted"/>
<organism evidence="2 3">
    <name type="scientific">Acinetobacter larvae</name>
    <dbReference type="NCBI Taxonomy" id="1789224"/>
    <lineage>
        <taxon>Bacteria</taxon>
        <taxon>Pseudomonadati</taxon>
        <taxon>Pseudomonadota</taxon>
        <taxon>Gammaproteobacteria</taxon>
        <taxon>Moraxellales</taxon>
        <taxon>Moraxellaceae</taxon>
        <taxon>Acinetobacter</taxon>
    </lineage>
</organism>
<sequence length="165" mass="17960">MVLGVLLYSSHLQADPVVKINLRLKAQIVESPCVVASQSQNMRVNLGTWATKNMKELGDRTRAMPFSIHLLDCNTNSVKVSFAGPKDSTNSNYLALDASSGAKNVAIEILDKNRDLLSMGDYAPVENLKNMKTAKIDFFANYIATRANVTAGKANSSATFVLTFD</sequence>
<dbReference type="Proteomes" id="UP000093391">
    <property type="component" value="Chromosome"/>
</dbReference>
<evidence type="ECO:0000313" key="3">
    <source>
        <dbReference type="Proteomes" id="UP000093391"/>
    </source>
</evidence>
<keyword evidence="3" id="KW-1185">Reference proteome</keyword>
<dbReference type="KEGG" id="ala:BFG52_11905"/>
<dbReference type="InterPro" id="IPR050263">
    <property type="entry name" value="Bact_Fimbrial_Adh_Pro"/>
</dbReference>
<dbReference type="GO" id="GO:0009289">
    <property type="term" value="C:pilus"/>
    <property type="evidence" value="ECO:0007669"/>
    <property type="project" value="InterPro"/>
</dbReference>
<name>A0A1B2M450_9GAMM</name>
<protein>
    <recommendedName>
        <fullName evidence="1">Fimbrial-type adhesion domain-containing protein</fullName>
    </recommendedName>
</protein>
<dbReference type="InterPro" id="IPR000259">
    <property type="entry name" value="Adhesion_dom_fimbrial"/>
</dbReference>
<feature type="domain" description="Fimbrial-type adhesion" evidence="1">
    <location>
        <begin position="24"/>
        <end position="165"/>
    </location>
</feature>
<dbReference type="GO" id="GO:0043709">
    <property type="term" value="P:cell adhesion involved in single-species biofilm formation"/>
    <property type="evidence" value="ECO:0007669"/>
    <property type="project" value="TreeGrafter"/>
</dbReference>
<dbReference type="STRING" id="1789224.BFG52_11905"/>
<dbReference type="PANTHER" id="PTHR33420">
    <property type="entry name" value="FIMBRIAL SUBUNIT ELFA-RELATED"/>
    <property type="match status" value="1"/>
</dbReference>
<dbReference type="Pfam" id="PF00419">
    <property type="entry name" value="Fimbrial"/>
    <property type="match status" value="1"/>
</dbReference>
<dbReference type="InterPro" id="IPR008966">
    <property type="entry name" value="Adhesion_dom_sf"/>
</dbReference>
<dbReference type="PANTHER" id="PTHR33420:SF4">
    <property type="entry name" value="FIMBRIAL-LIKE PROTEIN FIMF"/>
    <property type="match status" value="1"/>
</dbReference>
<dbReference type="SUPFAM" id="SSF49401">
    <property type="entry name" value="Bacterial adhesins"/>
    <property type="match status" value="1"/>
</dbReference>
<evidence type="ECO:0000313" key="2">
    <source>
        <dbReference type="EMBL" id="AOA59985.1"/>
    </source>
</evidence>
<dbReference type="AlphaFoldDB" id="A0A1B2M450"/>
<accession>A0A1B2M450</accession>